<dbReference type="InterPro" id="IPR036890">
    <property type="entry name" value="HATPase_C_sf"/>
</dbReference>
<accession>A0A1C1A4I9</accession>
<dbReference type="EMBL" id="LYPC01000014">
    <property type="protein sequence ID" value="OCT15481.1"/>
    <property type="molecule type" value="Genomic_DNA"/>
</dbReference>
<dbReference type="GO" id="GO:0005524">
    <property type="term" value="F:ATP binding"/>
    <property type="evidence" value="ECO:0007669"/>
    <property type="project" value="UniProtKB-KW"/>
</dbReference>
<keyword evidence="11 12" id="KW-0472">Membrane</keyword>
<protein>
    <submittedName>
        <fullName evidence="15">Uncharacterized protein</fullName>
    </submittedName>
</protein>
<dbReference type="Gene3D" id="3.30.565.10">
    <property type="entry name" value="Histidine kinase-like ATPase, C-terminal domain"/>
    <property type="match status" value="1"/>
</dbReference>
<comment type="caution">
    <text evidence="15">The sequence shown here is derived from an EMBL/GenBank/DDBJ whole genome shotgun (WGS) entry which is preliminary data.</text>
</comment>
<keyword evidence="5 12" id="KW-0812">Transmembrane</keyword>
<dbReference type="GO" id="GO:0000155">
    <property type="term" value="F:phosphorelay sensor kinase activity"/>
    <property type="evidence" value="ECO:0007669"/>
    <property type="project" value="InterPro"/>
</dbReference>
<keyword evidence="9 12" id="KW-1133">Transmembrane helix</keyword>
<evidence type="ECO:0000256" key="3">
    <source>
        <dbReference type="ARBA" id="ARBA00022553"/>
    </source>
</evidence>
<evidence type="ECO:0000256" key="4">
    <source>
        <dbReference type="ARBA" id="ARBA00022679"/>
    </source>
</evidence>
<evidence type="ECO:0000256" key="9">
    <source>
        <dbReference type="ARBA" id="ARBA00022989"/>
    </source>
</evidence>
<feature type="transmembrane region" description="Helical" evidence="12">
    <location>
        <begin position="316"/>
        <end position="334"/>
    </location>
</feature>
<dbReference type="PANTHER" id="PTHR34220:SF11">
    <property type="entry name" value="SENSOR PROTEIN KINASE HPTS"/>
    <property type="match status" value="1"/>
</dbReference>
<keyword evidence="16" id="KW-1185">Reference proteome</keyword>
<keyword evidence="3" id="KW-0597">Phosphoprotein</keyword>
<keyword evidence="7" id="KW-0418">Kinase</keyword>
<dbReference type="AlphaFoldDB" id="A0A1C1A4I9"/>
<keyword evidence="8" id="KW-0067">ATP-binding</keyword>
<feature type="domain" description="Histidine kinase/HSP90-like ATPase" evidence="13">
    <location>
        <begin position="498"/>
        <end position="591"/>
    </location>
</feature>
<dbReference type="STRING" id="512399.A8709_15505"/>
<keyword evidence="2" id="KW-1003">Cell membrane</keyword>
<evidence type="ECO:0000256" key="11">
    <source>
        <dbReference type="ARBA" id="ARBA00023136"/>
    </source>
</evidence>
<dbReference type="SUPFAM" id="SSF55874">
    <property type="entry name" value="ATPase domain of HSP90 chaperone/DNA topoisomerase II/histidine kinase"/>
    <property type="match status" value="1"/>
</dbReference>
<keyword evidence="4" id="KW-0808">Transferase</keyword>
<dbReference type="InterPro" id="IPR010559">
    <property type="entry name" value="Sig_transdc_His_kin_internal"/>
</dbReference>
<reference evidence="16" key="1">
    <citation type="submission" date="2016-05" db="EMBL/GenBank/DDBJ databases">
        <title>Paenibacillus oryzae. sp. nov., isolated from the rice root.</title>
        <authorList>
            <person name="Zhang J."/>
            <person name="Zhang X."/>
        </authorList>
    </citation>
    <scope>NUCLEOTIDE SEQUENCE [LARGE SCALE GENOMIC DNA]</scope>
    <source>
        <strain evidence="16">KCTC13222</strain>
    </source>
</reference>
<feature type="transmembrane region" description="Helical" evidence="12">
    <location>
        <begin position="12"/>
        <end position="36"/>
    </location>
</feature>
<dbReference type="Pfam" id="PF02518">
    <property type="entry name" value="HATPase_c"/>
    <property type="match status" value="1"/>
</dbReference>
<evidence type="ECO:0000256" key="8">
    <source>
        <dbReference type="ARBA" id="ARBA00022840"/>
    </source>
</evidence>
<evidence type="ECO:0000256" key="12">
    <source>
        <dbReference type="SAM" id="Phobius"/>
    </source>
</evidence>
<evidence type="ECO:0000256" key="7">
    <source>
        <dbReference type="ARBA" id="ARBA00022777"/>
    </source>
</evidence>
<dbReference type="InterPro" id="IPR003594">
    <property type="entry name" value="HATPase_dom"/>
</dbReference>
<evidence type="ECO:0000256" key="6">
    <source>
        <dbReference type="ARBA" id="ARBA00022741"/>
    </source>
</evidence>
<evidence type="ECO:0000256" key="5">
    <source>
        <dbReference type="ARBA" id="ARBA00022692"/>
    </source>
</evidence>
<dbReference type="OrthoDB" id="370211at2"/>
<keyword evidence="10" id="KW-0902">Two-component regulatory system</keyword>
<dbReference type="Pfam" id="PF06580">
    <property type="entry name" value="His_kinase"/>
    <property type="match status" value="1"/>
</dbReference>
<feature type="domain" description="Signal transduction histidine kinase internal region" evidence="14">
    <location>
        <begin position="403"/>
        <end position="480"/>
    </location>
</feature>
<evidence type="ECO:0000256" key="1">
    <source>
        <dbReference type="ARBA" id="ARBA00004651"/>
    </source>
</evidence>
<dbReference type="GO" id="GO:0005886">
    <property type="term" value="C:plasma membrane"/>
    <property type="evidence" value="ECO:0007669"/>
    <property type="project" value="UniProtKB-SubCell"/>
</dbReference>
<evidence type="ECO:0000313" key="15">
    <source>
        <dbReference type="EMBL" id="OCT15481.1"/>
    </source>
</evidence>
<evidence type="ECO:0000256" key="10">
    <source>
        <dbReference type="ARBA" id="ARBA00023012"/>
    </source>
</evidence>
<sequence>MVIKMKSRSIQTNLFMTYSIMIIVVSLFLVTSFYTYESTILRKRTFESFQDLSQSLSNTLDTEIKKMNDQTLNVAYANLLKEYMVTMGKKGEDASASSLDSENLIHTSQIINMLVDLMGPAQTIKQISLYDLDGNRYSAGLFSKYLHVQLKEMPWYKEVFSKNGGSYIYGPFIDRDLENKSSLYANKKYMSLLRIYYDNNKSALGVIEAQQDSDVIFAGINELIKNGHGQNKVVVYDGNGKILYPYQNEKLDQTDLYYKQISQNPDQASLLIQNPESNKRELLSYHHSNETGWSTAIVTNEQEVLAPLASFTRMTIMRAAIILLIALLFSFIAAKRFTVPIAKLRTAIKKMNWETISSGEVMTLDSGLNEIEELNVAFQRMNAKIKNSISDLLLSQSEEMKSKIHALQSQMNPHFLYNTLTTISVMAEANMNQEIVEMCLKLSYMLRYISSGQSDFVPMQAEIDYTETYLNYMQIRYREELHFSMDIDDALKAIQIPKLIIQPLVENALKYGINGEPPWHISITGTMDDKQWQITVLDNGTGFTSEAITVLGDKIKRINEQNELPSLELEGMGLANIYTRLKLYYGDQFQFIYGNDDSGGAIVKIGGPR</sequence>
<evidence type="ECO:0000259" key="13">
    <source>
        <dbReference type="Pfam" id="PF02518"/>
    </source>
</evidence>
<name>A0A1C1A4I9_9BACL</name>
<organism evidence="15 16">
    <name type="scientific">Paenibacillus pectinilyticus</name>
    <dbReference type="NCBI Taxonomy" id="512399"/>
    <lineage>
        <taxon>Bacteria</taxon>
        <taxon>Bacillati</taxon>
        <taxon>Bacillota</taxon>
        <taxon>Bacilli</taxon>
        <taxon>Bacillales</taxon>
        <taxon>Paenibacillaceae</taxon>
        <taxon>Paenibacillus</taxon>
    </lineage>
</organism>
<evidence type="ECO:0000259" key="14">
    <source>
        <dbReference type="Pfam" id="PF06580"/>
    </source>
</evidence>
<evidence type="ECO:0000313" key="16">
    <source>
        <dbReference type="Proteomes" id="UP000093309"/>
    </source>
</evidence>
<dbReference type="PANTHER" id="PTHR34220">
    <property type="entry name" value="SENSOR HISTIDINE KINASE YPDA"/>
    <property type="match status" value="1"/>
</dbReference>
<evidence type="ECO:0000256" key="2">
    <source>
        <dbReference type="ARBA" id="ARBA00022475"/>
    </source>
</evidence>
<comment type="subcellular location">
    <subcellularLocation>
        <location evidence="1">Cell membrane</location>
        <topology evidence="1">Multi-pass membrane protein</topology>
    </subcellularLocation>
</comment>
<keyword evidence="6" id="KW-0547">Nucleotide-binding</keyword>
<dbReference type="InterPro" id="IPR050640">
    <property type="entry name" value="Bact_2-comp_sensor_kinase"/>
</dbReference>
<dbReference type="Proteomes" id="UP000093309">
    <property type="component" value="Unassembled WGS sequence"/>
</dbReference>
<proteinExistence type="predicted"/>
<gene>
    <name evidence="15" type="ORF">A8709_15505</name>
</gene>
<dbReference type="Gene3D" id="6.10.340.10">
    <property type="match status" value="1"/>
</dbReference>